<evidence type="ECO:0000259" key="13">
    <source>
        <dbReference type="PROSITE" id="PS50972"/>
    </source>
</evidence>
<accession>A0AAW5QX82</accession>
<comment type="function">
    <text evidence="12">Catalyzes the condensation of para-aminobenzoate (pABA) with 6-hydroxymethyl-7,8-dihydropterin diphosphate (DHPt-PP) to form 7,8-dihydropteroate (H2Pte), the immediate precursor of folate derivatives.</text>
</comment>
<dbReference type="FunFam" id="3.20.20.20:FF:000006">
    <property type="entry name" value="Dihydropteroate synthase"/>
    <property type="match status" value="1"/>
</dbReference>
<dbReference type="PROSITE" id="PS00793">
    <property type="entry name" value="DHPS_2"/>
    <property type="match status" value="1"/>
</dbReference>
<organism evidence="14 15">
    <name type="scientific">Microbaculum marinisediminis</name>
    <dbReference type="NCBI Taxonomy" id="2931392"/>
    <lineage>
        <taxon>Bacteria</taxon>
        <taxon>Pseudomonadati</taxon>
        <taxon>Pseudomonadota</taxon>
        <taxon>Alphaproteobacteria</taxon>
        <taxon>Hyphomicrobiales</taxon>
        <taxon>Tepidamorphaceae</taxon>
        <taxon>Microbaculum</taxon>
    </lineage>
</organism>
<keyword evidence="15" id="KW-1185">Reference proteome</keyword>
<dbReference type="GO" id="GO:0005829">
    <property type="term" value="C:cytosol"/>
    <property type="evidence" value="ECO:0007669"/>
    <property type="project" value="TreeGrafter"/>
</dbReference>
<proteinExistence type="inferred from homology"/>
<dbReference type="PROSITE" id="PS00792">
    <property type="entry name" value="DHPS_1"/>
    <property type="match status" value="1"/>
</dbReference>
<dbReference type="Proteomes" id="UP001320898">
    <property type="component" value="Unassembled WGS sequence"/>
</dbReference>
<dbReference type="InterPro" id="IPR045031">
    <property type="entry name" value="DHP_synth-like"/>
</dbReference>
<keyword evidence="10 12" id="KW-0289">Folate biosynthesis</keyword>
<keyword evidence="8 12" id="KW-0479">Metal-binding</keyword>
<dbReference type="GO" id="GO:0046872">
    <property type="term" value="F:metal ion binding"/>
    <property type="evidence" value="ECO:0007669"/>
    <property type="project" value="UniProtKB-KW"/>
</dbReference>
<evidence type="ECO:0000256" key="4">
    <source>
        <dbReference type="ARBA" id="ARBA00009503"/>
    </source>
</evidence>
<sequence length="268" mass="28541">MSGTHGDSGAPRTRIMGILNVTPDSFSDGGRFEAVDTAVAQALQMAVAGADIVDIGGESTRPGYEPIDAATERARVLPVIEAVAPRLSIPISVDTRKAEVAAAAIQAGATIVNDIWGLQRDDAIARVAADADADVVAMHNRDEIDATIDIVDDIRRFFDRSIAIARQAGVRDEKLILDPGIGFGKTLEQNLAAVKRLPEIKALGFRVLLGVSRKSSIGRILDKPVDERLIGTVAMNVWAMRDGVDIIRVHDVAEHVDAREIVAAIEGA</sequence>
<evidence type="ECO:0000256" key="6">
    <source>
        <dbReference type="ARBA" id="ARBA00016919"/>
    </source>
</evidence>
<feature type="domain" description="Pterin-binding" evidence="13">
    <location>
        <begin position="13"/>
        <end position="263"/>
    </location>
</feature>
<dbReference type="EMBL" id="JALIDZ010000005">
    <property type="protein sequence ID" value="MCT8972671.1"/>
    <property type="molecule type" value="Genomic_DNA"/>
</dbReference>
<dbReference type="PROSITE" id="PS50972">
    <property type="entry name" value="PTERIN_BINDING"/>
    <property type="match status" value="1"/>
</dbReference>
<gene>
    <name evidence="14" type="primary">folP</name>
    <name evidence="14" type="ORF">MUB46_12465</name>
</gene>
<evidence type="ECO:0000256" key="12">
    <source>
        <dbReference type="RuleBase" id="RU361205"/>
    </source>
</evidence>
<keyword evidence="9 12" id="KW-0460">Magnesium</keyword>
<dbReference type="Gene3D" id="3.20.20.20">
    <property type="entry name" value="Dihydropteroate synthase-like"/>
    <property type="match status" value="1"/>
</dbReference>
<evidence type="ECO:0000256" key="3">
    <source>
        <dbReference type="ARBA" id="ARBA00004763"/>
    </source>
</evidence>
<dbReference type="NCBIfam" id="TIGR01496">
    <property type="entry name" value="DHPS"/>
    <property type="match status" value="1"/>
</dbReference>
<dbReference type="PANTHER" id="PTHR20941">
    <property type="entry name" value="FOLATE SYNTHESIS PROTEINS"/>
    <property type="match status" value="1"/>
</dbReference>
<comment type="pathway">
    <text evidence="3 12">Cofactor biosynthesis; tetrahydrofolate biosynthesis; 7,8-dihydrofolate from 2-amino-4-hydroxy-6-hydroxymethyl-7,8-dihydropteridine diphosphate and 4-aminobenzoate: step 1/2.</text>
</comment>
<dbReference type="EC" id="2.5.1.15" evidence="5 12"/>
<evidence type="ECO:0000256" key="10">
    <source>
        <dbReference type="ARBA" id="ARBA00022909"/>
    </source>
</evidence>
<comment type="caution">
    <text evidence="14">The sequence shown here is derived from an EMBL/GenBank/DDBJ whole genome shotgun (WGS) entry which is preliminary data.</text>
</comment>
<comment type="similarity">
    <text evidence="4 12">Belongs to the DHPS family.</text>
</comment>
<keyword evidence="7 12" id="KW-0808">Transferase</keyword>
<evidence type="ECO:0000256" key="5">
    <source>
        <dbReference type="ARBA" id="ARBA00012458"/>
    </source>
</evidence>
<dbReference type="GO" id="GO:0046654">
    <property type="term" value="P:tetrahydrofolate biosynthetic process"/>
    <property type="evidence" value="ECO:0007669"/>
    <property type="project" value="TreeGrafter"/>
</dbReference>
<evidence type="ECO:0000313" key="15">
    <source>
        <dbReference type="Proteomes" id="UP001320898"/>
    </source>
</evidence>
<dbReference type="Pfam" id="PF00809">
    <property type="entry name" value="Pterin_bind"/>
    <property type="match status" value="1"/>
</dbReference>
<evidence type="ECO:0000256" key="7">
    <source>
        <dbReference type="ARBA" id="ARBA00022679"/>
    </source>
</evidence>
<comment type="cofactor">
    <cofactor evidence="2 12">
        <name>Mg(2+)</name>
        <dbReference type="ChEBI" id="CHEBI:18420"/>
    </cofactor>
</comment>
<dbReference type="InterPro" id="IPR000489">
    <property type="entry name" value="Pterin-binding_dom"/>
</dbReference>
<evidence type="ECO:0000256" key="9">
    <source>
        <dbReference type="ARBA" id="ARBA00022842"/>
    </source>
</evidence>
<evidence type="ECO:0000256" key="8">
    <source>
        <dbReference type="ARBA" id="ARBA00022723"/>
    </source>
</evidence>
<evidence type="ECO:0000256" key="11">
    <source>
        <dbReference type="ARBA" id="ARBA00030193"/>
    </source>
</evidence>
<dbReference type="GO" id="GO:0046656">
    <property type="term" value="P:folic acid biosynthetic process"/>
    <property type="evidence" value="ECO:0007669"/>
    <property type="project" value="UniProtKB-KW"/>
</dbReference>
<dbReference type="CDD" id="cd00739">
    <property type="entry name" value="DHPS"/>
    <property type="match status" value="1"/>
</dbReference>
<dbReference type="PANTHER" id="PTHR20941:SF1">
    <property type="entry name" value="FOLIC ACID SYNTHESIS PROTEIN FOL1"/>
    <property type="match status" value="1"/>
</dbReference>
<evidence type="ECO:0000313" key="14">
    <source>
        <dbReference type="EMBL" id="MCT8972671.1"/>
    </source>
</evidence>
<dbReference type="GO" id="GO:0004156">
    <property type="term" value="F:dihydropteroate synthase activity"/>
    <property type="evidence" value="ECO:0007669"/>
    <property type="project" value="UniProtKB-EC"/>
</dbReference>
<comment type="catalytic activity">
    <reaction evidence="1">
        <text>(7,8-dihydropterin-6-yl)methyl diphosphate + 4-aminobenzoate = 7,8-dihydropteroate + diphosphate</text>
        <dbReference type="Rhea" id="RHEA:19949"/>
        <dbReference type="ChEBI" id="CHEBI:17836"/>
        <dbReference type="ChEBI" id="CHEBI:17839"/>
        <dbReference type="ChEBI" id="CHEBI:33019"/>
        <dbReference type="ChEBI" id="CHEBI:72950"/>
        <dbReference type="EC" id="2.5.1.15"/>
    </reaction>
</comment>
<name>A0AAW5QX82_9HYPH</name>
<dbReference type="InterPro" id="IPR011005">
    <property type="entry name" value="Dihydropteroate_synth-like_sf"/>
</dbReference>
<evidence type="ECO:0000256" key="1">
    <source>
        <dbReference type="ARBA" id="ARBA00000012"/>
    </source>
</evidence>
<protein>
    <recommendedName>
        <fullName evidence="6 12">Dihydropteroate synthase</fullName>
        <shortName evidence="12">DHPS</shortName>
        <ecNumber evidence="5 12">2.5.1.15</ecNumber>
    </recommendedName>
    <alternativeName>
        <fullName evidence="11 12">Dihydropteroate pyrophosphorylase</fullName>
    </alternativeName>
</protein>
<dbReference type="SUPFAM" id="SSF51717">
    <property type="entry name" value="Dihydropteroate synthetase-like"/>
    <property type="match status" value="1"/>
</dbReference>
<dbReference type="InterPro" id="IPR006390">
    <property type="entry name" value="DHP_synth_dom"/>
</dbReference>
<evidence type="ECO:0000256" key="2">
    <source>
        <dbReference type="ARBA" id="ARBA00001946"/>
    </source>
</evidence>
<reference evidence="14 15" key="1">
    <citation type="submission" date="2022-04" db="EMBL/GenBank/DDBJ databases">
        <authorList>
            <person name="Ye Y.-Q."/>
            <person name="Du Z.-J."/>
        </authorList>
    </citation>
    <scope>NUCLEOTIDE SEQUENCE [LARGE SCALE GENOMIC DNA]</scope>
    <source>
        <strain evidence="14 15">A6E488</strain>
    </source>
</reference>
<dbReference type="RefSeq" id="WP_261616248.1">
    <property type="nucleotide sequence ID" value="NZ_JALIDZ010000005.1"/>
</dbReference>
<dbReference type="AlphaFoldDB" id="A0AAW5QX82"/>